<evidence type="ECO:0000313" key="2">
    <source>
        <dbReference type="Proteomes" id="UP001152622"/>
    </source>
</evidence>
<reference evidence="1" key="1">
    <citation type="journal article" date="2023" name="Science">
        <title>Genome structures resolve the early diversification of teleost fishes.</title>
        <authorList>
            <person name="Parey E."/>
            <person name="Louis A."/>
            <person name="Montfort J."/>
            <person name="Bouchez O."/>
            <person name="Roques C."/>
            <person name="Iampietro C."/>
            <person name="Lluch J."/>
            <person name="Castinel A."/>
            <person name="Donnadieu C."/>
            <person name="Desvignes T."/>
            <person name="Floi Bucao C."/>
            <person name="Jouanno E."/>
            <person name="Wen M."/>
            <person name="Mejri S."/>
            <person name="Dirks R."/>
            <person name="Jansen H."/>
            <person name="Henkel C."/>
            <person name="Chen W.J."/>
            <person name="Zahm M."/>
            <person name="Cabau C."/>
            <person name="Klopp C."/>
            <person name="Thompson A.W."/>
            <person name="Robinson-Rechavi M."/>
            <person name="Braasch I."/>
            <person name="Lecointre G."/>
            <person name="Bobe J."/>
            <person name="Postlethwait J.H."/>
            <person name="Berthelot C."/>
            <person name="Roest Crollius H."/>
            <person name="Guiguen Y."/>
        </authorList>
    </citation>
    <scope>NUCLEOTIDE SEQUENCE</scope>
    <source>
        <strain evidence="1">WJC10195</strain>
    </source>
</reference>
<name>A0A9Q1GE81_SYNKA</name>
<proteinExistence type="predicted"/>
<comment type="caution">
    <text evidence="1">The sequence shown here is derived from an EMBL/GenBank/DDBJ whole genome shotgun (WGS) entry which is preliminary data.</text>
</comment>
<sequence length="160" mass="17812">MVQAAVSPALLPASAMRGTMVEKQTCEKILTLRLRAAKQTRITQYLKKVKSWNTKTKKFASKQKLKSWRALKCQGGKITNNKKYLVSNPGASITQTPSVEMEETAPEPEIYSGMEIHKRKDFQNFGKITHTIEMTNMKTLFKFAGLTGKPASRLAASSSS</sequence>
<gene>
    <name evidence="1" type="ORF">SKAU_G00033130</name>
</gene>
<dbReference type="Proteomes" id="UP001152622">
    <property type="component" value="Chromosome 1"/>
</dbReference>
<keyword evidence="2" id="KW-1185">Reference proteome</keyword>
<protein>
    <submittedName>
        <fullName evidence="1">Uncharacterized protein</fullName>
    </submittedName>
</protein>
<dbReference type="AlphaFoldDB" id="A0A9Q1GE81"/>
<dbReference type="EMBL" id="JAINUF010000001">
    <property type="protein sequence ID" value="KAJ8382535.1"/>
    <property type="molecule type" value="Genomic_DNA"/>
</dbReference>
<organism evidence="1 2">
    <name type="scientific">Synaphobranchus kaupii</name>
    <name type="common">Kaup's arrowtooth eel</name>
    <dbReference type="NCBI Taxonomy" id="118154"/>
    <lineage>
        <taxon>Eukaryota</taxon>
        <taxon>Metazoa</taxon>
        <taxon>Chordata</taxon>
        <taxon>Craniata</taxon>
        <taxon>Vertebrata</taxon>
        <taxon>Euteleostomi</taxon>
        <taxon>Actinopterygii</taxon>
        <taxon>Neopterygii</taxon>
        <taxon>Teleostei</taxon>
        <taxon>Anguilliformes</taxon>
        <taxon>Synaphobranchidae</taxon>
        <taxon>Synaphobranchus</taxon>
    </lineage>
</organism>
<accession>A0A9Q1GE81</accession>
<evidence type="ECO:0000313" key="1">
    <source>
        <dbReference type="EMBL" id="KAJ8382535.1"/>
    </source>
</evidence>